<dbReference type="Pfam" id="PF00385">
    <property type="entry name" value="Chromo"/>
    <property type="match status" value="1"/>
</dbReference>
<dbReference type="EMBL" id="KV007458">
    <property type="protein sequence ID" value="KZV31630.1"/>
    <property type="molecule type" value="Genomic_DNA"/>
</dbReference>
<name>A0A2Z7BBK4_9LAMI</name>
<feature type="domain" description="Chromo" evidence="2">
    <location>
        <begin position="103"/>
        <end position="150"/>
    </location>
</feature>
<evidence type="ECO:0000313" key="4">
    <source>
        <dbReference type="Proteomes" id="UP000250235"/>
    </source>
</evidence>
<sequence>MTKYANNHRRDLEFKEGDSVFLKLRPHRQQSVCSRIFQKLSPRYYGPYEILQRVGKVAYKLKLPAGSRVHPVFHASQLKKALGHKPQLQELPAEMEQDLANYYKPSKILAHREKKQAGVMTPQVLVQWKDKPVEEATWEDAADFASQFPEADLGDKVVVKERGVDRGVIKNQEDRPRPIITNVYSRRPRAQ</sequence>
<dbReference type="InterPro" id="IPR000953">
    <property type="entry name" value="Chromo/chromo_shadow_dom"/>
</dbReference>
<dbReference type="Proteomes" id="UP000250235">
    <property type="component" value="Unassembled WGS sequence"/>
</dbReference>
<dbReference type="InterPro" id="IPR016197">
    <property type="entry name" value="Chromo-like_dom_sf"/>
</dbReference>
<dbReference type="SUPFAM" id="SSF54160">
    <property type="entry name" value="Chromo domain-like"/>
    <property type="match status" value="1"/>
</dbReference>
<dbReference type="PROSITE" id="PS50013">
    <property type="entry name" value="CHROMO_2"/>
    <property type="match status" value="1"/>
</dbReference>
<dbReference type="InterPro" id="IPR023780">
    <property type="entry name" value="Chromo_domain"/>
</dbReference>
<organism evidence="3 4">
    <name type="scientific">Dorcoceras hygrometricum</name>
    <dbReference type="NCBI Taxonomy" id="472368"/>
    <lineage>
        <taxon>Eukaryota</taxon>
        <taxon>Viridiplantae</taxon>
        <taxon>Streptophyta</taxon>
        <taxon>Embryophyta</taxon>
        <taxon>Tracheophyta</taxon>
        <taxon>Spermatophyta</taxon>
        <taxon>Magnoliopsida</taxon>
        <taxon>eudicotyledons</taxon>
        <taxon>Gunneridae</taxon>
        <taxon>Pentapetalae</taxon>
        <taxon>asterids</taxon>
        <taxon>lamiids</taxon>
        <taxon>Lamiales</taxon>
        <taxon>Gesneriaceae</taxon>
        <taxon>Didymocarpoideae</taxon>
        <taxon>Trichosporeae</taxon>
        <taxon>Loxocarpinae</taxon>
        <taxon>Dorcoceras</taxon>
    </lineage>
</organism>
<feature type="region of interest" description="Disordered" evidence="1">
    <location>
        <begin position="164"/>
        <end position="191"/>
    </location>
</feature>
<proteinExistence type="predicted"/>
<keyword evidence="4" id="KW-1185">Reference proteome</keyword>
<dbReference type="Gene3D" id="2.40.50.40">
    <property type="match status" value="1"/>
</dbReference>
<feature type="compositionally biased region" description="Basic and acidic residues" evidence="1">
    <location>
        <begin position="164"/>
        <end position="177"/>
    </location>
</feature>
<dbReference type="PANTHER" id="PTHR46148:SF52">
    <property type="entry name" value="OS04G0603800 PROTEIN"/>
    <property type="match status" value="1"/>
</dbReference>
<gene>
    <name evidence="3" type="ORF">F511_00434</name>
</gene>
<dbReference type="PANTHER" id="PTHR46148">
    <property type="entry name" value="CHROMO DOMAIN-CONTAINING PROTEIN"/>
    <property type="match status" value="1"/>
</dbReference>
<accession>A0A2Z7BBK4</accession>
<dbReference type="Pfam" id="PF24626">
    <property type="entry name" value="SH3_Tf2-1"/>
    <property type="match status" value="1"/>
</dbReference>
<evidence type="ECO:0000313" key="3">
    <source>
        <dbReference type="EMBL" id="KZV31630.1"/>
    </source>
</evidence>
<reference evidence="3 4" key="1">
    <citation type="journal article" date="2015" name="Proc. Natl. Acad. Sci. U.S.A.">
        <title>The resurrection genome of Boea hygrometrica: A blueprint for survival of dehydration.</title>
        <authorList>
            <person name="Xiao L."/>
            <person name="Yang G."/>
            <person name="Zhang L."/>
            <person name="Yang X."/>
            <person name="Zhao S."/>
            <person name="Ji Z."/>
            <person name="Zhou Q."/>
            <person name="Hu M."/>
            <person name="Wang Y."/>
            <person name="Chen M."/>
            <person name="Xu Y."/>
            <person name="Jin H."/>
            <person name="Xiao X."/>
            <person name="Hu G."/>
            <person name="Bao F."/>
            <person name="Hu Y."/>
            <person name="Wan P."/>
            <person name="Li L."/>
            <person name="Deng X."/>
            <person name="Kuang T."/>
            <person name="Xiang C."/>
            <person name="Zhu J.K."/>
            <person name="Oliver M.J."/>
            <person name="He Y."/>
        </authorList>
    </citation>
    <scope>NUCLEOTIDE SEQUENCE [LARGE SCALE GENOMIC DNA]</scope>
    <source>
        <strain evidence="4">cv. XS01</strain>
    </source>
</reference>
<dbReference type="InterPro" id="IPR056924">
    <property type="entry name" value="SH3_Tf2-1"/>
</dbReference>
<dbReference type="AlphaFoldDB" id="A0A2Z7BBK4"/>
<dbReference type="OrthoDB" id="5554229at2759"/>
<protein>
    <recommendedName>
        <fullName evidence="2">Chromo domain-containing protein</fullName>
    </recommendedName>
</protein>
<evidence type="ECO:0000259" key="2">
    <source>
        <dbReference type="PROSITE" id="PS50013"/>
    </source>
</evidence>
<evidence type="ECO:0000256" key="1">
    <source>
        <dbReference type="SAM" id="MobiDB-lite"/>
    </source>
</evidence>